<dbReference type="InterPro" id="IPR012480">
    <property type="entry name" value="Hepar_II_III_C"/>
</dbReference>
<dbReference type="SUPFAM" id="SSF53474">
    <property type="entry name" value="alpha/beta-Hydrolases"/>
    <property type="match status" value="1"/>
</dbReference>
<organism evidence="7 8">
    <name type="scientific">Arthrobacter humicola</name>
    <dbReference type="NCBI Taxonomy" id="409291"/>
    <lineage>
        <taxon>Bacteria</taxon>
        <taxon>Bacillati</taxon>
        <taxon>Actinomycetota</taxon>
        <taxon>Actinomycetes</taxon>
        <taxon>Micrococcales</taxon>
        <taxon>Micrococcaceae</taxon>
        <taxon>Arthrobacter</taxon>
    </lineage>
</organism>
<dbReference type="Gene3D" id="2.70.98.70">
    <property type="match status" value="1"/>
</dbReference>
<dbReference type="EMBL" id="BAAAQB010000030">
    <property type="protein sequence ID" value="GAA2136842.1"/>
    <property type="molecule type" value="Genomic_DNA"/>
</dbReference>
<keyword evidence="8" id="KW-1185">Reference proteome</keyword>
<evidence type="ECO:0000256" key="3">
    <source>
        <dbReference type="ARBA" id="ARBA00022764"/>
    </source>
</evidence>
<gene>
    <name evidence="7" type="ORF">GCM10009825_22390</name>
</gene>
<dbReference type="SUPFAM" id="SSF48230">
    <property type="entry name" value="Chondroitin AC/alginate lyase"/>
    <property type="match status" value="1"/>
</dbReference>
<evidence type="ECO:0000256" key="2">
    <source>
        <dbReference type="ARBA" id="ARBA00022729"/>
    </source>
</evidence>
<dbReference type="Pfam" id="PF16889">
    <property type="entry name" value="Hepar_II_III_N"/>
    <property type="match status" value="1"/>
</dbReference>
<keyword evidence="4" id="KW-0456">Lyase</keyword>
<dbReference type="InterPro" id="IPR008929">
    <property type="entry name" value="Chondroitin_lyas"/>
</dbReference>
<sequence>MRSINFEVMKEAVARQLPQGSDEASRSRAERLQRQGEIVSARFGVLDYNGGEIWADSTKRSQARFVHGFLFFSDWHGTVLRDAEVSQSAAEAAIGIVRAWASEYADGTKIPAVSHHDETTAQRLIQLTALIHQLDDLVNAEDYIWLTDLAVNTAELLASDEFHASGNNHGMFQDLALLYFSVMCEETPDADRQRYFDVSTRRLHAYFSSSFNADGVHLENTPTYHLMVCKHVHGVLEILSKVNHEDAGYYRRLLSTATGYATHALMPNGMYPPVSDTTQQLETRAARQNIFNSEEFAYAASAGKLGSKPQQRTMVLPDSGYAIYRSAWGDPNATFAFFSAAYNANYHKHSDDLSLFLRSDGVDLLSEAGAYGYDYKDPLTKFGYSSYAHNCLVVDGVSLPRTDESSHLTTLEAHEVREDGYRVTGRTQRLKDTTHSRTIDIREEAGIPQFDVLDAVESQGEHSFELLWNLGPEVEPVVHGNGFELFHNGRKLLDLQFDADVPTFVSVHKGEKRPKYLGWRFPRFGEAIPSNVVKISFTGRSARLHSRIRLAGFNYLDRGLNEASSEWKRSGDRVGLNYLSVPATSQSGSGKLAVVFTAIHQPGDFTFNYKKSIDQTGANALYILDDFGDQGAYYLADHGDRSIFNATQSLIRAELHRLGLTAADLITAGSSKGGSAAMLHGIAAGAGRIVVGAPQVKIGSFLQTPHPNILRFIMGDTDEDSVRALDQVLFDAIDSLEDSTRISIVVGEADHHYRNHVLPLKNYADNHGKSVEVTVLPGLPHAEIGSVYRAFLIANIEQELLGSRERVVTHLFHHAGDDSTSLHLDVHAPSGWEIASRLFCGSDAVDRTPFGESRTLRWSSLPPGRYRARVFLRNPENSDVPPFTTGWLTVS</sequence>
<reference evidence="7 8" key="1">
    <citation type="journal article" date="2019" name="Int. J. Syst. Evol. Microbiol.">
        <title>The Global Catalogue of Microorganisms (GCM) 10K type strain sequencing project: providing services to taxonomists for standard genome sequencing and annotation.</title>
        <authorList>
            <consortium name="The Broad Institute Genomics Platform"/>
            <consortium name="The Broad Institute Genome Sequencing Center for Infectious Disease"/>
            <person name="Wu L."/>
            <person name="Ma J."/>
        </authorList>
    </citation>
    <scope>NUCLEOTIDE SEQUENCE [LARGE SCALE GENOMIC DNA]</scope>
    <source>
        <strain evidence="7 8">JCM 15921</strain>
    </source>
</reference>
<dbReference type="Proteomes" id="UP001500102">
    <property type="component" value="Unassembled WGS sequence"/>
</dbReference>
<comment type="caution">
    <text evidence="7">The sequence shown here is derived from an EMBL/GenBank/DDBJ whole genome shotgun (WGS) entry which is preliminary data.</text>
</comment>
<keyword evidence="3" id="KW-0574">Periplasm</keyword>
<protein>
    <recommendedName>
        <fullName evidence="9">Heparin-sulfate lyase N-terminal domain-containing protein</fullName>
    </recommendedName>
</protein>
<name>A0ABN2Z4Y1_9MICC</name>
<evidence type="ECO:0000259" key="5">
    <source>
        <dbReference type="Pfam" id="PF07940"/>
    </source>
</evidence>
<feature type="domain" description="Heparin-sulfate lyase N-terminal" evidence="6">
    <location>
        <begin position="151"/>
        <end position="283"/>
    </location>
</feature>
<comment type="subcellular location">
    <subcellularLocation>
        <location evidence="1">Periplasm</location>
    </subcellularLocation>
</comment>
<evidence type="ECO:0000256" key="4">
    <source>
        <dbReference type="ARBA" id="ARBA00023239"/>
    </source>
</evidence>
<proteinExistence type="predicted"/>
<keyword evidence="2" id="KW-0732">Signal</keyword>
<dbReference type="PANTHER" id="PTHR39210">
    <property type="entry name" value="HEPARIN-SULFATE LYASE"/>
    <property type="match status" value="1"/>
</dbReference>
<dbReference type="InterPro" id="IPR031680">
    <property type="entry name" value="Hepar_II_III_N"/>
</dbReference>
<dbReference type="Pfam" id="PF07940">
    <property type="entry name" value="Hepar_II_III_C"/>
    <property type="match status" value="1"/>
</dbReference>
<dbReference type="InterPro" id="IPR029058">
    <property type="entry name" value="AB_hydrolase_fold"/>
</dbReference>
<accession>A0ABN2Z4Y1</accession>
<evidence type="ECO:0000313" key="7">
    <source>
        <dbReference type="EMBL" id="GAA2136842.1"/>
    </source>
</evidence>
<evidence type="ECO:0000313" key="8">
    <source>
        <dbReference type="Proteomes" id="UP001500102"/>
    </source>
</evidence>
<dbReference type="PANTHER" id="PTHR39210:SF1">
    <property type="entry name" value="HEPARIN-SULFATE LYASE"/>
    <property type="match status" value="1"/>
</dbReference>
<evidence type="ECO:0000256" key="1">
    <source>
        <dbReference type="ARBA" id="ARBA00004418"/>
    </source>
</evidence>
<dbReference type="Gene3D" id="1.50.10.100">
    <property type="entry name" value="Chondroitin AC/alginate lyase"/>
    <property type="match status" value="1"/>
</dbReference>
<feature type="domain" description="Heparinase II/III-like C-terminal" evidence="5">
    <location>
        <begin position="315"/>
        <end position="549"/>
    </location>
</feature>
<evidence type="ECO:0008006" key="9">
    <source>
        <dbReference type="Google" id="ProtNLM"/>
    </source>
</evidence>
<evidence type="ECO:0000259" key="6">
    <source>
        <dbReference type="Pfam" id="PF16889"/>
    </source>
</evidence>